<protein>
    <submittedName>
        <fullName evidence="4">Peptidase S16</fullName>
    </submittedName>
</protein>
<dbReference type="OrthoDB" id="2356897at2"/>
<reference evidence="4 5" key="1">
    <citation type="submission" date="2018-11" db="EMBL/GenBank/DDBJ databases">
        <title>Genomes From Bacteria Associated with the Canine Oral Cavity: a Test Case for Automated Genome-Based Taxonomic Assignment.</title>
        <authorList>
            <person name="Coil D.A."/>
            <person name="Jospin G."/>
            <person name="Darling A.E."/>
            <person name="Wallis C."/>
            <person name="Davis I.J."/>
            <person name="Harris S."/>
            <person name="Eisen J.A."/>
            <person name="Holcombe L.J."/>
            <person name="O'Flynn C."/>
        </authorList>
    </citation>
    <scope>NUCLEOTIDE SEQUENCE [LARGE SCALE GENOMIC DNA]</scope>
    <source>
        <strain evidence="4 5">OH770</strain>
    </source>
</reference>
<feature type="domain" description="Lon proteolytic" evidence="3">
    <location>
        <begin position="286"/>
        <end position="363"/>
    </location>
</feature>
<accession>A0A3P1SEG4</accession>
<evidence type="ECO:0000256" key="2">
    <source>
        <dbReference type="SAM" id="Phobius"/>
    </source>
</evidence>
<name>A0A3P1SEG4_9ACTO</name>
<dbReference type="InterPro" id="IPR020568">
    <property type="entry name" value="Ribosomal_Su5_D2-typ_SF"/>
</dbReference>
<evidence type="ECO:0000259" key="3">
    <source>
        <dbReference type="Pfam" id="PF05362"/>
    </source>
</evidence>
<evidence type="ECO:0000313" key="5">
    <source>
        <dbReference type="Proteomes" id="UP000280444"/>
    </source>
</evidence>
<dbReference type="AlphaFoldDB" id="A0A3P1SEG4"/>
<dbReference type="Proteomes" id="UP000280444">
    <property type="component" value="Unassembled WGS sequence"/>
</dbReference>
<dbReference type="GO" id="GO:0004176">
    <property type="term" value="F:ATP-dependent peptidase activity"/>
    <property type="evidence" value="ECO:0007669"/>
    <property type="project" value="InterPro"/>
</dbReference>
<dbReference type="EMBL" id="RQZF01000005">
    <property type="protein sequence ID" value="RRC95300.1"/>
    <property type="molecule type" value="Genomic_DNA"/>
</dbReference>
<proteinExistence type="predicted"/>
<keyword evidence="2" id="KW-0472">Membrane</keyword>
<dbReference type="SUPFAM" id="SSF54211">
    <property type="entry name" value="Ribosomal protein S5 domain 2-like"/>
    <property type="match status" value="1"/>
</dbReference>
<dbReference type="Pfam" id="PF05362">
    <property type="entry name" value="Lon_C"/>
    <property type="match status" value="1"/>
</dbReference>
<sequence length="398" mass="41840">MSYSTDDRFSMPSSSPSLAGPAVVRPEEQRRYGRWWALLGALLGGLLIAAAGSLPAPYVVLSPGPTFDLKHHEGEPEIIAISGQDPATGTRVALDEDEPENPGQLHMVTISEHGGPGTYLSFFDLARYWFDGVSQIDNYADVYPTEISSEEVQEIAQAQMTSSHSTASVAALEELGWSVPAKVTIVDAVPESGAVGKVKEGDELVSVTTPDGVEHPIDTASGVFALMGRQDPGTTLAVTLRRGGELVTEKIVSGESPDGRGSKLGIYLNTDIQMPLDVQVHLEDVGGPSAGMMFALSIIDRLTPGDLTGGARIAGTGALSYDGRVEPIGGLSQKIEGAKRSGVEWFLAPAANCGELTEAPTGINVVRVEDLKEARATIDAIAQGKTESLPACYVKNAA</sequence>
<dbReference type="SUPFAM" id="SSF50156">
    <property type="entry name" value="PDZ domain-like"/>
    <property type="match status" value="1"/>
</dbReference>
<dbReference type="GO" id="GO:0005524">
    <property type="term" value="F:ATP binding"/>
    <property type="evidence" value="ECO:0007669"/>
    <property type="project" value="InterPro"/>
</dbReference>
<evidence type="ECO:0000256" key="1">
    <source>
        <dbReference type="SAM" id="MobiDB-lite"/>
    </source>
</evidence>
<dbReference type="InterPro" id="IPR027065">
    <property type="entry name" value="Lon_Prtase"/>
</dbReference>
<evidence type="ECO:0000313" key="4">
    <source>
        <dbReference type="EMBL" id="RRC95300.1"/>
    </source>
</evidence>
<feature type="transmembrane region" description="Helical" evidence="2">
    <location>
        <begin position="35"/>
        <end position="60"/>
    </location>
</feature>
<keyword evidence="2" id="KW-0812">Transmembrane</keyword>
<dbReference type="GO" id="GO:0004252">
    <property type="term" value="F:serine-type endopeptidase activity"/>
    <property type="evidence" value="ECO:0007669"/>
    <property type="project" value="InterPro"/>
</dbReference>
<dbReference type="PANTHER" id="PTHR10046">
    <property type="entry name" value="ATP DEPENDENT LON PROTEASE FAMILY MEMBER"/>
    <property type="match status" value="1"/>
</dbReference>
<dbReference type="GO" id="GO:0030163">
    <property type="term" value="P:protein catabolic process"/>
    <property type="evidence" value="ECO:0007669"/>
    <property type="project" value="InterPro"/>
</dbReference>
<keyword evidence="2" id="KW-1133">Transmembrane helix</keyword>
<comment type="caution">
    <text evidence="4">The sequence shown here is derived from an EMBL/GenBank/DDBJ whole genome shotgun (WGS) entry which is preliminary data.</text>
</comment>
<dbReference type="InterPro" id="IPR014721">
    <property type="entry name" value="Ribsml_uS5_D2-typ_fold_subgr"/>
</dbReference>
<feature type="region of interest" description="Disordered" evidence="1">
    <location>
        <begin position="1"/>
        <end position="23"/>
    </location>
</feature>
<dbReference type="InterPro" id="IPR036034">
    <property type="entry name" value="PDZ_sf"/>
</dbReference>
<keyword evidence="5" id="KW-1185">Reference proteome</keyword>
<organism evidence="4 5">
    <name type="scientific">Schaalia canis</name>
    <dbReference type="NCBI Taxonomy" id="100469"/>
    <lineage>
        <taxon>Bacteria</taxon>
        <taxon>Bacillati</taxon>
        <taxon>Actinomycetota</taxon>
        <taxon>Actinomycetes</taxon>
        <taxon>Actinomycetales</taxon>
        <taxon>Actinomycetaceae</taxon>
        <taxon>Schaalia</taxon>
    </lineage>
</organism>
<dbReference type="InterPro" id="IPR008269">
    <property type="entry name" value="Lon_proteolytic"/>
</dbReference>
<dbReference type="Gene3D" id="3.30.230.10">
    <property type="match status" value="1"/>
</dbReference>
<dbReference type="RefSeq" id="WP_124870454.1">
    <property type="nucleotide sequence ID" value="NZ_RQZF01000005.1"/>
</dbReference>
<gene>
    <name evidence="4" type="ORF">EII11_06600</name>
</gene>
<dbReference type="GO" id="GO:0006508">
    <property type="term" value="P:proteolysis"/>
    <property type="evidence" value="ECO:0007669"/>
    <property type="project" value="InterPro"/>
</dbReference>